<feature type="region of interest" description="Disordered" evidence="1">
    <location>
        <begin position="93"/>
        <end position="126"/>
    </location>
</feature>
<name>B4J1U3_DROGR</name>
<reference evidence="2 3" key="1">
    <citation type="journal article" date="2007" name="Nature">
        <title>Evolution of genes and genomes on the Drosophila phylogeny.</title>
        <authorList>
            <consortium name="Drosophila 12 Genomes Consortium"/>
            <person name="Clark A.G."/>
            <person name="Eisen M.B."/>
            <person name="Smith D.R."/>
            <person name="Bergman C.M."/>
            <person name="Oliver B."/>
            <person name="Markow T.A."/>
            <person name="Kaufman T.C."/>
            <person name="Kellis M."/>
            <person name="Gelbart W."/>
            <person name="Iyer V.N."/>
            <person name="Pollard D.A."/>
            <person name="Sackton T.B."/>
            <person name="Larracuente A.M."/>
            <person name="Singh N.D."/>
            <person name="Abad J.P."/>
            <person name="Abt D.N."/>
            <person name="Adryan B."/>
            <person name="Aguade M."/>
            <person name="Akashi H."/>
            <person name="Anderson W.W."/>
            <person name="Aquadro C.F."/>
            <person name="Ardell D.H."/>
            <person name="Arguello R."/>
            <person name="Artieri C.G."/>
            <person name="Barbash D.A."/>
            <person name="Barker D."/>
            <person name="Barsanti P."/>
            <person name="Batterham P."/>
            <person name="Batzoglou S."/>
            <person name="Begun D."/>
            <person name="Bhutkar A."/>
            <person name="Blanco E."/>
            <person name="Bosak S.A."/>
            <person name="Bradley R.K."/>
            <person name="Brand A.D."/>
            <person name="Brent M.R."/>
            <person name="Brooks A.N."/>
            <person name="Brown R.H."/>
            <person name="Butlin R.K."/>
            <person name="Caggese C."/>
            <person name="Calvi B.R."/>
            <person name="Bernardo de Carvalho A."/>
            <person name="Caspi A."/>
            <person name="Castrezana S."/>
            <person name="Celniker S.E."/>
            <person name="Chang J.L."/>
            <person name="Chapple C."/>
            <person name="Chatterji S."/>
            <person name="Chinwalla A."/>
            <person name="Civetta A."/>
            <person name="Clifton S.W."/>
            <person name="Comeron J.M."/>
            <person name="Costello J.C."/>
            <person name="Coyne J.A."/>
            <person name="Daub J."/>
            <person name="David R.G."/>
            <person name="Delcher A.L."/>
            <person name="Delehaunty K."/>
            <person name="Do C.B."/>
            <person name="Ebling H."/>
            <person name="Edwards K."/>
            <person name="Eickbush T."/>
            <person name="Evans J.D."/>
            <person name="Filipski A."/>
            <person name="Findeiss S."/>
            <person name="Freyhult E."/>
            <person name="Fulton L."/>
            <person name="Fulton R."/>
            <person name="Garcia A.C."/>
            <person name="Gardiner A."/>
            <person name="Garfield D.A."/>
            <person name="Garvin B.E."/>
            <person name="Gibson G."/>
            <person name="Gilbert D."/>
            <person name="Gnerre S."/>
            <person name="Godfrey J."/>
            <person name="Good R."/>
            <person name="Gotea V."/>
            <person name="Gravely B."/>
            <person name="Greenberg A.J."/>
            <person name="Griffiths-Jones S."/>
            <person name="Gross S."/>
            <person name="Guigo R."/>
            <person name="Gustafson E.A."/>
            <person name="Haerty W."/>
            <person name="Hahn M.W."/>
            <person name="Halligan D.L."/>
            <person name="Halpern A.L."/>
            <person name="Halter G.M."/>
            <person name="Han M.V."/>
            <person name="Heger A."/>
            <person name="Hillier L."/>
            <person name="Hinrichs A.S."/>
            <person name="Holmes I."/>
            <person name="Hoskins R.A."/>
            <person name="Hubisz M.J."/>
            <person name="Hultmark D."/>
            <person name="Huntley M.A."/>
            <person name="Jaffe D.B."/>
            <person name="Jagadeeshan S."/>
            <person name="Jeck W.R."/>
            <person name="Johnson J."/>
            <person name="Jones C.D."/>
            <person name="Jordan W.C."/>
            <person name="Karpen G.H."/>
            <person name="Kataoka E."/>
            <person name="Keightley P.D."/>
            <person name="Kheradpour P."/>
            <person name="Kirkness E.F."/>
            <person name="Koerich L.B."/>
            <person name="Kristiansen K."/>
            <person name="Kudrna D."/>
            <person name="Kulathinal R.J."/>
            <person name="Kumar S."/>
            <person name="Kwok R."/>
            <person name="Lander E."/>
            <person name="Langley C.H."/>
            <person name="Lapoint R."/>
            <person name="Lazzaro B.P."/>
            <person name="Lee S.J."/>
            <person name="Levesque L."/>
            <person name="Li R."/>
            <person name="Lin C.F."/>
            <person name="Lin M.F."/>
            <person name="Lindblad-Toh K."/>
            <person name="Llopart A."/>
            <person name="Long M."/>
            <person name="Low L."/>
            <person name="Lozovsky E."/>
            <person name="Lu J."/>
            <person name="Luo M."/>
            <person name="Machado C.A."/>
            <person name="Makalowski W."/>
            <person name="Marzo M."/>
            <person name="Matsuda M."/>
            <person name="Matzkin L."/>
            <person name="McAllister B."/>
            <person name="McBride C.S."/>
            <person name="McKernan B."/>
            <person name="McKernan K."/>
            <person name="Mendez-Lago M."/>
            <person name="Minx P."/>
            <person name="Mollenhauer M.U."/>
            <person name="Montooth K."/>
            <person name="Mount S.M."/>
            <person name="Mu X."/>
            <person name="Myers E."/>
            <person name="Negre B."/>
            <person name="Newfeld S."/>
            <person name="Nielsen R."/>
            <person name="Noor M.A."/>
            <person name="O'Grady P."/>
            <person name="Pachter L."/>
            <person name="Papaceit M."/>
            <person name="Parisi M.J."/>
            <person name="Parisi M."/>
            <person name="Parts L."/>
            <person name="Pedersen J.S."/>
            <person name="Pesole G."/>
            <person name="Phillippy A.M."/>
            <person name="Ponting C.P."/>
            <person name="Pop M."/>
            <person name="Porcelli D."/>
            <person name="Powell J.R."/>
            <person name="Prohaska S."/>
            <person name="Pruitt K."/>
            <person name="Puig M."/>
            <person name="Quesneville H."/>
            <person name="Ram K.R."/>
            <person name="Rand D."/>
            <person name="Rasmussen M.D."/>
            <person name="Reed L.K."/>
            <person name="Reenan R."/>
            <person name="Reily A."/>
            <person name="Remington K.A."/>
            <person name="Rieger T.T."/>
            <person name="Ritchie M.G."/>
            <person name="Robin C."/>
            <person name="Rogers Y.H."/>
            <person name="Rohde C."/>
            <person name="Rozas J."/>
            <person name="Rubenfield M.J."/>
            <person name="Ruiz A."/>
            <person name="Russo S."/>
            <person name="Salzberg S.L."/>
            <person name="Sanchez-Gracia A."/>
            <person name="Saranga D.J."/>
            <person name="Sato H."/>
            <person name="Schaeffer S.W."/>
            <person name="Schatz M.C."/>
            <person name="Schlenke T."/>
            <person name="Schwartz R."/>
            <person name="Segarra C."/>
            <person name="Singh R.S."/>
            <person name="Sirot L."/>
            <person name="Sirota M."/>
            <person name="Sisneros N.B."/>
            <person name="Smith C.D."/>
            <person name="Smith T.F."/>
            <person name="Spieth J."/>
            <person name="Stage D.E."/>
            <person name="Stark A."/>
            <person name="Stephan W."/>
            <person name="Strausberg R.L."/>
            <person name="Strempel S."/>
            <person name="Sturgill D."/>
            <person name="Sutton G."/>
            <person name="Sutton G.G."/>
            <person name="Tao W."/>
            <person name="Teichmann S."/>
            <person name="Tobari Y.N."/>
            <person name="Tomimura Y."/>
            <person name="Tsolas J.M."/>
            <person name="Valente V.L."/>
            <person name="Venter E."/>
            <person name="Venter J.C."/>
            <person name="Vicario S."/>
            <person name="Vieira F.G."/>
            <person name="Vilella A.J."/>
            <person name="Villasante A."/>
            <person name="Walenz B."/>
            <person name="Wang J."/>
            <person name="Wasserman M."/>
            <person name="Watts T."/>
            <person name="Wilson D."/>
            <person name="Wilson R.K."/>
            <person name="Wing R.A."/>
            <person name="Wolfner M.F."/>
            <person name="Wong A."/>
            <person name="Wong G.K."/>
            <person name="Wu C.I."/>
            <person name="Wu G."/>
            <person name="Yamamoto D."/>
            <person name="Yang H.P."/>
            <person name="Yang S.P."/>
            <person name="Yorke J.A."/>
            <person name="Yoshida K."/>
            <person name="Zdobnov E."/>
            <person name="Zhang P."/>
            <person name="Zhang Y."/>
            <person name="Zimin A.V."/>
            <person name="Baldwin J."/>
            <person name="Abdouelleil A."/>
            <person name="Abdulkadir J."/>
            <person name="Abebe A."/>
            <person name="Abera B."/>
            <person name="Abreu J."/>
            <person name="Acer S.C."/>
            <person name="Aftuck L."/>
            <person name="Alexander A."/>
            <person name="An P."/>
            <person name="Anderson E."/>
            <person name="Anderson S."/>
            <person name="Arachi H."/>
            <person name="Azer M."/>
            <person name="Bachantsang P."/>
            <person name="Barry A."/>
            <person name="Bayul T."/>
            <person name="Berlin A."/>
            <person name="Bessette D."/>
            <person name="Bloom T."/>
            <person name="Blye J."/>
            <person name="Boguslavskiy L."/>
            <person name="Bonnet C."/>
            <person name="Boukhgalter B."/>
            <person name="Bourzgui I."/>
            <person name="Brown A."/>
            <person name="Cahill P."/>
            <person name="Channer S."/>
            <person name="Cheshatsang Y."/>
            <person name="Chuda L."/>
            <person name="Citroen M."/>
            <person name="Collymore A."/>
            <person name="Cooke P."/>
            <person name="Costello M."/>
            <person name="D'Aco K."/>
            <person name="Daza R."/>
            <person name="De Haan G."/>
            <person name="DeGray S."/>
            <person name="DeMaso C."/>
            <person name="Dhargay N."/>
            <person name="Dooley K."/>
            <person name="Dooley E."/>
            <person name="Doricent M."/>
            <person name="Dorje P."/>
            <person name="Dorjee K."/>
            <person name="Dupes A."/>
            <person name="Elong R."/>
            <person name="Falk J."/>
            <person name="Farina A."/>
            <person name="Faro S."/>
            <person name="Ferguson D."/>
            <person name="Fisher S."/>
            <person name="Foley C.D."/>
            <person name="Franke A."/>
            <person name="Friedrich D."/>
            <person name="Gadbois L."/>
            <person name="Gearin G."/>
            <person name="Gearin C.R."/>
            <person name="Giannoukos G."/>
            <person name="Goode T."/>
            <person name="Graham J."/>
            <person name="Grandbois E."/>
            <person name="Grewal S."/>
            <person name="Gyaltsen K."/>
            <person name="Hafez N."/>
            <person name="Hagos B."/>
            <person name="Hall J."/>
            <person name="Henson C."/>
            <person name="Hollinger A."/>
            <person name="Honan T."/>
            <person name="Huard M.D."/>
            <person name="Hughes L."/>
            <person name="Hurhula B."/>
            <person name="Husby M.E."/>
            <person name="Kamat A."/>
            <person name="Kanga B."/>
            <person name="Kashin S."/>
            <person name="Khazanovich D."/>
            <person name="Kisner P."/>
            <person name="Lance K."/>
            <person name="Lara M."/>
            <person name="Lee W."/>
            <person name="Lennon N."/>
            <person name="Letendre F."/>
            <person name="LeVine R."/>
            <person name="Lipovsky A."/>
            <person name="Liu X."/>
            <person name="Liu J."/>
            <person name="Liu S."/>
            <person name="Lokyitsang T."/>
            <person name="Lokyitsang Y."/>
            <person name="Lubonja R."/>
            <person name="Lui A."/>
            <person name="MacDonald P."/>
            <person name="Magnisalis V."/>
            <person name="Maru K."/>
            <person name="Matthews C."/>
            <person name="McCusker W."/>
            <person name="McDonough S."/>
            <person name="Mehta T."/>
            <person name="Meldrim J."/>
            <person name="Meneus L."/>
            <person name="Mihai O."/>
            <person name="Mihalev A."/>
            <person name="Mihova T."/>
            <person name="Mittelman R."/>
            <person name="Mlenga V."/>
            <person name="Montmayeur A."/>
            <person name="Mulrain L."/>
            <person name="Navidi A."/>
            <person name="Naylor J."/>
            <person name="Negash T."/>
            <person name="Nguyen T."/>
            <person name="Nguyen N."/>
            <person name="Nicol R."/>
            <person name="Norbu C."/>
            <person name="Norbu N."/>
            <person name="Novod N."/>
            <person name="O'Neill B."/>
            <person name="Osman S."/>
            <person name="Markiewicz E."/>
            <person name="Oyono O.L."/>
            <person name="Patti C."/>
            <person name="Phunkhang P."/>
            <person name="Pierre F."/>
            <person name="Priest M."/>
            <person name="Raghuraman S."/>
            <person name="Rege F."/>
            <person name="Reyes R."/>
            <person name="Rise C."/>
            <person name="Rogov P."/>
            <person name="Ross K."/>
            <person name="Ryan E."/>
            <person name="Settipalli S."/>
            <person name="Shea T."/>
            <person name="Sherpa N."/>
            <person name="Shi L."/>
            <person name="Shih D."/>
            <person name="Sparrow T."/>
            <person name="Spaulding J."/>
            <person name="Stalker J."/>
            <person name="Stange-Thomann N."/>
            <person name="Stavropoulos S."/>
            <person name="Stone C."/>
            <person name="Strader C."/>
            <person name="Tesfaye S."/>
            <person name="Thomson T."/>
            <person name="Thoulutsang Y."/>
            <person name="Thoulutsang D."/>
            <person name="Topham K."/>
            <person name="Topping I."/>
            <person name="Tsamla T."/>
            <person name="Vassiliev H."/>
            <person name="Vo A."/>
            <person name="Wangchuk T."/>
            <person name="Wangdi T."/>
            <person name="Weiand M."/>
            <person name="Wilkinson J."/>
            <person name="Wilson A."/>
            <person name="Yadav S."/>
            <person name="Young G."/>
            <person name="Yu Q."/>
            <person name="Zembek L."/>
            <person name="Zhong D."/>
            <person name="Zimmer A."/>
            <person name="Zwirko Z."/>
            <person name="Jaffe D.B."/>
            <person name="Alvarez P."/>
            <person name="Brockman W."/>
            <person name="Butler J."/>
            <person name="Chin C."/>
            <person name="Gnerre S."/>
            <person name="Grabherr M."/>
            <person name="Kleber M."/>
            <person name="Mauceli E."/>
            <person name="MacCallum I."/>
        </authorList>
    </citation>
    <scope>NUCLEOTIDE SEQUENCE [LARGE SCALE GENOMIC DNA]</scope>
    <source>
        <strain evidence="3">Tucson 15287-2541.00</strain>
    </source>
</reference>
<organism evidence="3">
    <name type="scientific">Drosophila grimshawi</name>
    <name type="common">Hawaiian fruit fly</name>
    <name type="synonym">Idiomyia grimshawi</name>
    <dbReference type="NCBI Taxonomy" id="7222"/>
    <lineage>
        <taxon>Eukaryota</taxon>
        <taxon>Metazoa</taxon>
        <taxon>Ecdysozoa</taxon>
        <taxon>Arthropoda</taxon>
        <taxon>Hexapoda</taxon>
        <taxon>Insecta</taxon>
        <taxon>Pterygota</taxon>
        <taxon>Neoptera</taxon>
        <taxon>Endopterygota</taxon>
        <taxon>Diptera</taxon>
        <taxon>Brachycera</taxon>
        <taxon>Muscomorpha</taxon>
        <taxon>Ephydroidea</taxon>
        <taxon>Drosophilidae</taxon>
        <taxon>Drosophila</taxon>
        <taxon>Hawaiian Drosophila</taxon>
    </lineage>
</organism>
<proteinExistence type="predicted"/>
<sequence length="126" mass="13832">MKVTTMGSYTLVLKRDNRQFHSLGNGNNNNSRTPAAATSQVVAAVTPARAYSQRIPEKGQRAYRQGDLRDGFSHHIKGQSSYPAQTADLSEDLAEDEELAEVTPVHGDEGIPMSSKELEEELQEMA</sequence>
<dbReference type="AlphaFoldDB" id="B4J1U3"/>
<dbReference type="InParanoid" id="B4J1U3"/>
<protein>
    <submittedName>
        <fullName evidence="2">GH17197</fullName>
    </submittedName>
</protein>
<keyword evidence="3" id="KW-1185">Reference proteome</keyword>
<evidence type="ECO:0000313" key="3">
    <source>
        <dbReference type="Proteomes" id="UP000001070"/>
    </source>
</evidence>
<dbReference type="Proteomes" id="UP000001070">
    <property type="component" value="Unassembled WGS sequence"/>
</dbReference>
<accession>B4J1U3</accession>
<gene>
    <name evidence="2" type="primary">Dgri\GH17197</name>
    <name evidence="2" type="ORF">Dgri_GH17197</name>
</gene>
<evidence type="ECO:0000256" key="1">
    <source>
        <dbReference type="SAM" id="MobiDB-lite"/>
    </source>
</evidence>
<dbReference type="HOGENOM" id="CLU_1983864_0_0_1"/>
<evidence type="ECO:0000313" key="2">
    <source>
        <dbReference type="EMBL" id="EDV98023.1"/>
    </source>
</evidence>
<dbReference type="SMR" id="B4J1U3"/>
<dbReference type="EMBL" id="CH916366">
    <property type="protein sequence ID" value="EDV98023.1"/>
    <property type="molecule type" value="Genomic_DNA"/>
</dbReference>